<evidence type="ECO:0000256" key="5">
    <source>
        <dbReference type="SAM" id="MobiDB-lite"/>
    </source>
</evidence>
<feature type="compositionally biased region" description="Basic residues" evidence="5">
    <location>
        <begin position="42"/>
        <end position="55"/>
    </location>
</feature>
<dbReference type="InterPro" id="IPR020084">
    <property type="entry name" value="NUDIX_hydrolase_CS"/>
</dbReference>
<sequence>MPSRDRTPAVEQGAPADGSTTRPSNATNDANTASGTGDSPRRRSRRRRRPRHRGAPAKPGSTESAPGDSAPGDSAPGDSAPGDSASGGPTAGDGDRSEPTPGDGPPADAAAGAESAASGRRRKRRRRRRGGSSGQPSAAPADRAGSTEAPADAVAPAARPAARKRRKRRVEAPPPGQIRGRRRTRSGRIEEVSSGGLVVDVREDGTFGVLIGKHDRRGRLIWSLPKGHVELGETLEQTAVREIEEETGVSSEVRHRLGEVDYWFMLHGEKIHKTVHHFLLRFVDGELSDRDREVVEVAWVPLDDIPQRLAHPDERRLVAQVPGLLAKPGA</sequence>
<name>A0A7R7I034_9ACTN</name>
<evidence type="ECO:0000313" key="7">
    <source>
        <dbReference type="EMBL" id="BCJ38898.1"/>
    </source>
</evidence>
<dbReference type="GO" id="GO:0016787">
    <property type="term" value="F:hydrolase activity"/>
    <property type="evidence" value="ECO:0007669"/>
    <property type="project" value="UniProtKB-KW"/>
</dbReference>
<dbReference type="EMBL" id="AP023355">
    <property type="protein sequence ID" value="BCJ38898.1"/>
    <property type="molecule type" value="Genomic_DNA"/>
</dbReference>
<comment type="similarity">
    <text evidence="2 4">Belongs to the Nudix hydrolase family.</text>
</comment>
<dbReference type="Proteomes" id="UP000611640">
    <property type="component" value="Chromosome"/>
</dbReference>
<protein>
    <recommendedName>
        <fullName evidence="6">Nudix hydrolase domain-containing protein</fullName>
    </recommendedName>
</protein>
<keyword evidence="8" id="KW-1185">Reference proteome</keyword>
<dbReference type="InterPro" id="IPR020476">
    <property type="entry name" value="Nudix_hydrolase"/>
</dbReference>
<dbReference type="SUPFAM" id="SSF55811">
    <property type="entry name" value="Nudix"/>
    <property type="match status" value="1"/>
</dbReference>
<dbReference type="Pfam" id="PF00293">
    <property type="entry name" value="NUDIX"/>
    <property type="match status" value="1"/>
</dbReference>
<feature type="region of interest" description="Disordered" evidence="5">
    <location>
        <begin position="1"/>
        <end position="189"/>
    </location>
</feature>
<dbReference type="CDD" id="cd03673">
    <property type="entry name" value="NUDIX_Ap6A_hydrolase"/>
    <property type="match status" value="1"/>
</dbReference>
<dbReference type="KEGG" id="atl:Athai_64010"/>
<dbReference type="PROSITE" id="PS00893">
    <property type="entry name" value="NUDIX_BOX"/>
    <property type="match status" value="1"/>
</dbReference>
<evidence type="ECO:0000256" key="2">
    <source>
        <dbReference type="ARBA" id="ARBA00005582"/>
    </source>
</evidence>
<dbReference type="PANTHER" id="PTHR43046">
    <property type="entry name" value="GDP-MANNOSE MANNOSYL HYDROLASE"/>
    <property type="match status" value="1"/>
</dbReference>
<organism evidence="7 8">
    <name type="scientific">Actinocatenispora thailandica</name>
    <dbReference type="NCBI Taxonomy" id="227318"/>
    <lineage>
        <taxon>Bacteria</taxon>
        <taxon>Bacillati</taxon>
        <taxon>Actinomycetota</taxon>
        <taxon>Actinomycetes</taxon>
        <taxon>Micromonosporales</taxon>
        <taxon>Micromonosporaceae</taxon>
        <taxon>Actinocatenispora</taxon>
    </lineage>
</organism>
<gene>
    <name evidence="7" type="ORF">Athai_64010</name>
</gene>
<dbReference type="PROSITE" id="PS51462">
    <property type="entry name" value="NUDIX"/>
    <property type="match status" value="1"/>
</dbReference>
<feature type="compositionally biased region" description="Low complexity" evidence="5">
    <location>
        <begin position="105"/>
        <end position="118"/>
    </location>
</feature>
<evidence type="ECO:0000256" key="3">
    <source>
        <dbReference type="ARBA" id="ARBA00022801"/>
    </source>
</evidence>
<dbReference type="InterPro" id="IPR015797">
    <property type="entry name" value="NUDIX_hydrolase-like_dom_sf"/>
</dbReference>
<dbReference type="InterPro" id="IPR000086">
    <property type="entry name" value="NUDIX_hydrolase_dom"/>
</dbReference>
<reference evidence="7 8" key="1">
    <citation type="submission" date="2020-08" db="EMBL/GenBank/DDBJ databases">
        <title>Whole genome shotgun sequence of Actinocatenispora thailandica NBRC 105041.</title>
        <authorList>
            <person name="Komaki H."/>
            <person name="Tamura T."/>
        </authorList>
    </citation>
    <scope>NUCLEOTIDE SEQUENCE [LARGE SCALE GENOMIC DNA]</scope>
    <source>
        <strain evidence="7 8">NBRC 105041</strain>
    </source>
</reference>
<feature type="compositionally biased region" description="Polar residues" evidence="5">
    <location>
        <begin position="18"/>
        <end position="37"/>
    </location>
</feature>
<feature type="compositionally biased region" description="Basic residues" evidence="5">
    <location>
        <begin position="119"/>
        <end position="130"/>
    </location>
</feature>
<feature type="domain" description="Nudix hydrolase" evidence="6">
    <location>
        <begin position="188"/>
        <end position="322"/>
    </location>
</feature>
<evidence type="ECO:0000313" key="8">
    <source>
        <dbReference type="Proteomes" id="UP000611640"/>
    </source>
</evidence>
<evidence type="ECO:0000256" key="4">
    <source>
        <dbReference type="RuleBase" id="RU003476"/>
    </source>
</evidence>
<proteinExistence type="inferred from homology"/>
<feature type="compositionally biased region" description="Low complexity" evidence="5">
    <location>
        <begin position="64"/>
        <end position="88"/>
    </location>
</feature>
<dbReference type="AlphaFoldDB" id="A0A7R7I034"/>
<evidence type="ECO:0000256" key="1">
    <source>
        <dbReference type="ARBA" id="ARBA00001946"/>
    </source>
</evidence>
<comment type="cofactor">
    <cofactor evidence="1">
        <name>Mg(2+)</name>
        <dbReference type="ChEBI" id="CHEBI:18420"/>
    </cofactor>
</comment>
<dbReference type="PANTHER" id="PTHR43046:SF2">
    <property type="entry name" value="8-OXO-DGTP DIPHOSPHATASE-RELATED"/>
    <property type="match status" value="1"/>
</dbReference>
<feature type="compositionally biased region" description="Low complexity" evidence="5">
    <location>
        <begin position="134"/>
        <end position="160"/>
    </location>
</feature>
<dbReference type="Gene3D" id="3.90.79.10">
    <property type="entry name" value="Nucleoside Triphosphate Pyrophosphohydrolase"/>
    <property type="match status" value="1"/>
</dbReference>
<accession>A0A7R7I034</accession>
<evidence type="ECO:0000259" key="6">
    <source>
        <dbReference type="PROSITE" id="PS51462"/>
    </source>
</evidence>
<dbReference type="PRINTS" id="PR00502">
    <property type="entry name" value="NUDIXFAMILY"/>
</dbReference>
<dbReference type="RefSeq" id="WP_203964857.1">
    <property type="nucleotide sequence ID" value="NZ_AP023355.1"/>
</dbReference>
<keyword evidence="3 4" id="KW-0378">Hydrolase</keyword>